<reference evidence="1 2" key="1">
    <citation type="submission" date="2020-10" db="EMBL/GenBank/DDBJ databases">
        <title>Identification of Nocardia species via Next-generation sequencing and recognition of intraspecies genetic diversity.</title>
        <authorList>
            <person name="Li P."/>
            <person name="Li P."/>
            <person name="Lu B."/>
        </authorList>
    </citation>
    <scope>NUCLEOTIDE SEQUENCE [LARGE SCALE GENOMIC DNA]</scope>
    <source>
        <strain evidence="1 2">BJ06-0143</strain>
    </source>
</reference>
<dbReference type="Proteomes" id="UP000707731">
    <property type="component" value="Unassembled WGS sequence"/>
</dbReference>
<keyword evidence="2" id="KW-1185">Reference proteome</keyword>
<sequence>MSTHRIRVTVHGEGPLADRMADRVEARADLTLVARTAGTEQPPTGTECVIYLPGAEEPAAATTAVPHLLRAGYDVVTSLPLDERLPEADILDACRAGSSTFHASAGFQSAVAIRMARTLAEVTRDIRRVELIEEVRFPDSGVYPWDSLAGTGLGATDSEAAIAAVRAVTGYYEAGLHVLDEAVFAGAGAAENVATAVDIEIGDAGQVERVSVHRDLGAQVGYHSIWTRAEPDSVPLRYRLATTTDSASGTATVEFRFTDGLHPGDHLTGVGVLDALRSVNESEPGIARRDLSINYLKSDDRLKR</sequence>
<name>A0ABS0DGQ4_9NOCA</name>
<evidence type="ECO:0000313" key="2">
    <source>
        <dbReference type="Proteomes" id="UP000707731"/>
    </source>
</evidence>
<comment type="caution">
    <text evidence="1">The sequence shown here is derived from an EMBL/GenBank/DDBJ whole genome shotgun (WGS) entry which is preliminary data.</text>
</comment>
<accession>A0ABS0DGQ4</accession>
<gene>
    <name evidence="1" type="ORF">IU449_24420</name>
</gene>
<dbReference type="EMBL" id="JADLQN010000006">
    <property type="protein sequence ID" value="MBF6357654.1"/>
    <property type="molecule type" value="Genomic_DNA"/>
</dbReference>
<organism evidence="1 2">
    <name type="scientific">Nocardia higoensis</name>
    <dbReference type="NCBI Taxonomy" id="228599"/>
    <lineage>
        <taxon>Bacteria</taxon>
        <taxon>Bacillati</taxon>
        <taxon>Actinomycetota</taxon>
        <taxon>Actinomycetes</taxon>
        <taxon>Mycobacteriales</taxon>
        <taxon>Nocardiaceae</taxon>
        <taxon>Nocardia</taxon>
    </lineage>
</organism>
<evidence type="ECO:0008006" key="3">
    <source>
        <dbReference type="Google" id="ProtNLM"/>
    </source>
</evidence>
<protein>
    <recommendedName>
        <fullName evidence="3">Dihydrodipicolinate reductase</fullName>
    </recommendedName>
</protein>
<dbReference type="RefSeq" id="WP_195004495.1">
    <property type="nucleotide sequence ID" value="NZ_JADLQN010000006.1"/>
</dbReference>
<evidence type="ECO:0000313" key="1">
    <source>
        <dbReference type="EMBL" id="MBF6357654.1"/>
    </source>
</evidence>
<proteinExistence type="predicted"/>